<gene>
    <name evidence="3" type="ORF">ACIGXA_26680</name>
</gene>
<accession>A0ABW8CCD7</accession>
<proteinExistence type="predicted"/>
<dbReference type="EMBL" id="JBITYG010000008">
    <property type="protein sequence ID" value="MFI9104109.1"/>
    <property type="molecule type" value="Genomic_DNA"/>
</dbReference>
<evidence type="ECO:0000256" key="2">
    <source>
        <dbReference type="SAM" id="SignalP"/>
    </source>
</evidence>
<evidence type="ECO:0000313" key="4">
    <source>
        <dbReference type="Proteomes" id="UP001614394"/>
    </source>
</evidence>
<feature type="region of interest" description="Disordered" evidence="1">
    <location>
        <begin position="37"/>
        <end position="103"/>
    </location>
</feature>
<keyword evidence="4" id="KW-1185">Reference proteome</keyword>
<sequence length="368" mass="37080">MSARTRGSTAVAVALTATLTAATAALLTGCGPTSGARAVTHPPAATGTPNSGGSTAPAGGATPSAGTAPSTSATTPAGGSTPTGTPTTSGGTRAPVLNGTANSRLTISDGTRYVVMNGTRVDFGTAVRDLAWSPDGRKAAFIDGAGNLAVADPDGTGRVTVARNPGGQNWSHPTWQVTGYDTIPELSRRNNIFFAVRKNGVSELDSVPANAVGGTPKKLGLGGEPGDGAQRIPQTGNSWPSAGGTHGSAVYANSGGEVFIRDDYVRQQGSVLTHGSQPAMSHAEQEEIVFVRSAGGHDHLFLETSTDAGPVFRDLTPHATTDYTEPAWSPDGSTVAARTPAGIVTLSTKSSAAPKLVSTYTGLPSYRG</sequence>
<feature type="signal peptide" evidence="2">
    <location>
        <begin position="1"/>
        <end position="24"/>
    </location>
</feature>
<name>A0ABW8CCD7_9ACTN</name>
<evidence type="ECO:0000256" key="1">
    <source>
        <dbReference type="SAM" id="MobiDB-lite"/>
    </source>
</evidence>
<dbReference type="PROSITE" id="PS51257">
    <property type="entry name" value="PROKAR_LIPOPROTEIN"/>
    <property type="match status" value="1"/>
</dbReference>
<dbReference type="Gene3D" id="2.120.10.30">
    <property type="entry name" value="TolB, C-terminal domain"/>
    <property type="match status" value="1"/>
</dbReference>
<protein>
    <recommendedName>
        <fullName evidence="5">WD40 repeat protein</fullName>
    </recommendedName>
</protein>
<organism evidence="3 4">
    <name type="scientific">Streptomyces fildesensis</name>
    <dbReference type="NCBI Taxonomy" id="375757"/>
    <lineage>
        <taxon>Bacteria</taxon>
        <taxon>Bacillati</taxon>
        <taxon>Actinomycetota</taxon>
        <taxon>Actinomycetes</taxon>
        <taxon>Kitasatosporales</taxon>
        <taxon>Streptomycetaceae</taxon>
        <taxon>Streptomyces</taxon>
    </lineage>
</organism>
<evidence type="ECO:0000313" key="3">
    <source>
        <dbReference type="EMBL" id="MFI9104109.1"/>
    </source>
</evidence>
<dbReference type="SUPFAM" id="SSF82171">
    <property type="entry name" value="DPP6 N-terminal domain-like"/>
    <property type="match status" value="1"/>
</dbReference>
<keyword evidence="2" id="KW-0732">Signal</keyword>
<dbReference type="Pfam" id="PF07676">
    <property type="entry name" value="PD40"/>
    <property type="match status" value="1"/>
</dbReference>
<reference evidence="3 4" key="1">
    <citation type="submission" date="2024-10" db="EMBL/GenBank/DDBJ databases">
        <title>The Natural Products Discovery Center: Release of the First 8490 Sequenced Strains for Exploring Actinobacteria Biosynthetic Diversity.</title>
        <authorList>
            <person name="Kalkreuter E."/>
            <person name="Kautsar S.A."/>
            <person name="Yang D."/>
            <person name="Bader C.D."/>
            <person name="Teijaro C.N."/>
            <person name="Fluegel L."/>
            <person name="Davis C.M."/>
            <person name="Simpson J.R."/>
            <person name="Lauterbach L."/>
            <person name="Steele A.D."/>
            <person name="Gui C."/>
            <person name="Meng S."/>
            <person name="Li G."/>
            <person name="Viehrig K."/>
            <person name="Ye F."/>
            <person name="Su P."/>
            <person name="Kiefer A.F."/>
            <person name="Nichols A."/>
            <person name="Cepeda A.J."/>
            <person name="Yan W."/>
            <person name="Fan B."/>
            <person name="Jiang Y."/>
            <person name="Adhikari A."/>
            <person name="Zheng C.-J."/>
            <person name="Schuster L."/>
            <person name="Cowan T.M."/>
            <person name="Smanski M.J."/>
            <person name="Chevrette M.G."/>
            <person name="De Carvalho L.P.S."/>
            <person name="Shen B."/>
        </authorList>
    </citation>
    <scope>NUCLEOTIDE SEQUENCE [LARGE SCALE GENOMIC DNA]</scope>
    <source>
        <strain evidence="3 4">NPDC053399</strain>
    </source>
</reference>
<comment type="caution">
    <text evidence="3">The sequence shown here is derived from an EMBL/GenBank/DDBJ whole genome shotgun (WGS) entry which is preliminary data.</text>
</comment>
<dbReference type="Proteomes" id="UP001614394">
    <property type="component" value="Unassembled WGS sequence"/>
</dbReference>
<feature type="compositionally biased region" description="Low complexity" evidence="1">
    <location>
        <begin position="51"/>
        <end position="92"/>
    </location>
</feature>
<dbReference type="InterPro" id="IPR011659">
    <property type="entry name" value="WD40"/>
</dbReference>
<dbReference type="InterPro" id="IPR011042">
    <property type="entry name" value="6-blade_b-propeller_TolB-like"/>
</dbReference>
<evidence type="ECO:0008006" key="5">
    <source>
        <dbReference type="Google" id="ProtNLM"/>
    </source>
</evidence>
<dbReference type="RefSeq" id="WP_399653982.1">
    <property type="nucleotide sequence ID" value="NZ_JBITYG010000008.1"/>
</dbReference>
<feature type="chain" id="PRO_5046795383" description="WD40 repeat protein" evidence="2">
    <location>
        <begin position="25"/>
        <end position="368"/>
    </location>
</feature>